<feature type="compositionally biased region" description="Low complexity" evidence="1">
    <location>
        <begin position="63"/>
        <end position="73"/>
    </location>
</feature>
<dbReference type="PANTHER" id="PTHR46860">
    <property type="entry name" value="CHROMOBOX PROTEIN HOMOLOG 2"/>
    <property type="match status" value="1"/>
</dbReference>
<protein>
    <recommendedName>
        <fullName evidence="2">Sleeping Beauty transposase HTH domain-containing protein</fullName>
    </recommendedName>
</protein>
<dbReference type="InterPro" id="IPR009057">
    <property type="entry name" value="Homeodomain-like_sf"/>
</dbReference>
<feature type="region of interest" description="Disordered" evidence="1">
    <location>
        <begin position="233"/>
        <end position="388"/>
    </location>
</feature>
<name>A0A9Q1J2V1_SYNKA</name>
<comment type="caution">
    <text evidence="3">The sequence shown here is derived from an EMBL/GenBank/DDBJ whole genome shotgun (WGS) entry which is preliminary data.</text>
</comment>
<dbReference type="PANTHER" id="PTHR46860:SF1">
    <property type="entry name" value="CHROMOBOX PROTEIN HOMOLOG 2"/>
    <property type="match status" value="1"/>
</dbReference>
<dbReference type="Proteomes" id="UP001152622">
    <property type="component" value="Chromosome 4"/>
</dbReference>
<dbReference type="GO" id="GO:0003677">
    <property type="term" value="F:DNA binding"/>
    <property type="evidence" value="ECO:0007669"/>
    <property type="project" value="InterPro"/>
</dbReference>
<proteinExistence type="predicted"/>
<dbReference type="SMART" id="SM00384">
    <property type="entry name" value="AT_hook"/>
    <property type="match status" value="4"/>
</dbReference>
<organism evidence="3 4">
    <name type="scientific">Synaphobranchus kaupii</name>
    <name type="common">Kaup's arrowtooth eel</name>
    <dbReference type="NCBI Taxonomy" id="118154"/>
    <lineage>
        <taxon>Eukaryota</taxon>
        <taxon>Metazoa</taxon>
        <taxon>Chordata</taxon>
        <taxon>Craniata</taxon>
        <taxon>Vertebrata</taxon>
        <taxon>Euteleostomi</taxon>
        <taxon>Actinopterygii</taxon>
        <taxon>Neopterygii</taxon>
        <taxon>Teleostei</taxon>
        <taxon>Anguilliformes</taxon>
        <taxon>Synaphobranchidae</taxon>
        <taxon>Synaphobranchus</taxon>
    </lineage>
</organism>
<evidence type="ECO:0000256" key="1">
    <source>
        <dbReference type="SAM" id="MobiDB-lite"/>
    </source>
</evidence>
<dbReference type="InterPro" id="IPR017956">
    <property type="entry name" value="AT_hook_DNA-bd_motif"/>
</dbReference>
<reference evidence="3" key="1">
    <citation type="journal article" date="2023" name="Science">
        <title>Genome structures resolve the early diversification of teleost fishes.</title>
        <authorList>
            <person name="Parey E."/>
            <person name="Louis A."/>
            <person name="Montfort J."/>
            <person name="Bouchez O."/>
            <person name="Roques C."/>
            <person name="Iampietro C."/>
            <person name="Lluch J."/>
            <person name="Castinel A."/>
            <person name="Donnadieu C."/>
            <person name="Desvignes T."/>
            <person name="Floi Bucao C."/>
            <person name="Jouanno E."/>
            <person name="Wen M."/>
            <person name="Mejri S."/>
            <person name="Dirks R."/>
            <person name="Jansen H."/>
            <person name="Henkel C."/>
            <person name="Chen W.J."/>
            <person name="Zahm M."/>
            <person name="Cabau C."/>
            <person name="Klopp C."/>
            <person name="Thompson A.W."/>
            <person name="Robinson-Rechavi M."/>
            <person name="Braasch I."/>
            <person name="Lecointre G."/>
            <person name="Bobe J."/>
            <person name="Postlethwait J.H."/>
            <person name="Berthelot C."/>
            <person name="Roest Crollius H."/>
            <person name="Guiguen Y."/>
        </authorList>
    </citation>
    <scope>NUCLEOTIDE SEQUENCE</scope>
    <source>
        <strain evidence="3">WJC10195</strain>
    </source>
</reference>
<gene>
    <name evidence="3" type="ORF">SKAU_G00125540</name>
</gene>
<evidence type="ECO:0000313" key="3">
    <source>
        <dbReference type="EMBL" id="KAJ8363723.1"/>
    </source>
</evidence>
<feature type="compositionally biased region" description="Basic residues" evidence="1">
    <location>
        <begin position="237"/>
        <end position="248"/>
    </location>
</feature>
<dbReference type="Pfam" id="PF25787">
    <property type="entry name" value="HTH_SB"/>
    <property type="match status" value="2"/>
</dbReference>
<keyword evidence="4" id="KW-1185">Reference proteome</keyword>
<feature type="region of interest" description="Disordered" evidence="1">
    <location>
        <begin position="38"/>
        <end position="88"/>
    </location>
</feature>
<feature type="domain" description="Sleeping Beauty transposase HTH" evidence="2">
    <location>
        <begin position="391"/>
        <end position="441"/>
    </location>
</feature>
<dbReference type="AlphaFoldDB" id="A0A9Q1J2V1"/>
<feature type="compositionally biased region" description="Polar residues" evidence="1">
    <location>
        <begin position="279"/>
        <end position="293"/>
    </location>
</feature>
<feature type="compositionally biased region" description="Low complexity" evidence="1">
    <location>
        <begin position="355"/>
        <end position="379"/>
    </location>
</feature>
<evidence type="ECO:0000313" key="4">
    <source>
        <dbReference type="Proteomes" id="UP001152622"/>
    </source>
</evidence>
<accession>A0A9Q1J2V1</accession>
<dbReference type="OrthoDB" id="3263820at2759"/>
<dbReference type="InterPro" id="IPR042796">
    <property type="entry name" value="CBX2"/>
</dbReference>
<feature type="compositionally biased region" description="Basic and acidic residues" evidence="1">
    <location>
        <begin position="38"/>
        <end position="49"/>
    </location>
</feature>
<dbReference type="InterPro" id="IPR057667">
    <property type="entry name" value="HTH_SB"/>
</dbReference>
<sequence length="597" mass="66461">MSVMGGDVFDAECILKRPKKGKVEYLVKRRGRPCKEQEKEILLQKDDKRPRRRPRKIVELVPTTTESSSSITSPDDDNISAKKVKPGSCTCETHPVAQKKAQTVVAREEPVKKKCGRKALRPELRARKLLKNPSKTLPRQPKPAIKKPLLDSFTGIRRSSRALVGVQSGQSSSSSRQGQGALQFHYKIPAQIERTSVMGDVFDAECILKRPKKGKVEYLVKRRGRSFKEQEKEILLHKHGKRPRGRPRKIVELVPTTESSSSISSPDDDNISAEKVKLSSRTCETHPVTQKKAQTVVAREEPVKKKCGRKALPPELRPRKLLKNPSKTLPRQPKPAIKKPLLPDSFTGIRRSSRALVGVQSGQSSSSSSGQGQGALQVSTGSPNGRQTIMTGKELPKLLRDKIVERHVSGEGYKKISKSLNISCNTIRSIILKWKVHRTTETLPRPGRPPKLSNQARTRLVTEATVRPTVTLKELKSSIAEMEENVSGQGQGALEISTGSPNGQQTIMTGKELPKLLRDKIVERHASGEGYKKISKSLNISPSTIRSIILKWKVRRTTETLPRSGRPPKLSNQARTRLVTEATETNSDFERAKEFNC</sequence>
<dbReference type="EMBL" id="JAINUF010000004">
    <property type="protein sequence ID" value="KAJ8363723.1"/>
    <property type="molecule type" value="Genomic_DNA"/>
</dbReference>
<dbReference type="GO" id="GO:0000122">
    <property type="term" value="P:negative regulation of transcription by RNA polymerase II"/>
    <property type="evidence" value="ECO:0007669"/>
    <property type="project" value="TreeGrafter"/>
</dbReference>
<feature type="domain" description="Sleeping Beauty transposase HTH" evidence="2">
    <location>
        <begin position="509"/>
        <end position="559"/>
    </location>
</feature>
<dbReference type="Gene3D" id="1.10.10.10">
    <property type="entry name" value="Winged helix-like DNA-binding domain superfamily/Winged helix DNA-binding domain"/>
    <property type="match status" value="2"/>
</dbReference>
<dbReference type="GO" id="GO:0000792">
    <property type="term" value="C:heterochromatin"/>
    <property type="evidence" value="ECO:0007669"/>
    <property type="project" value="TreeGrafter"/>
</dbReference>
<evidence type="ECO:0000259" key="2">
    <source>
        <dbReference type="Pfam" id="PF25787"/>
    </source>
</evidence>
<dbReference type="GO" id="GO:0035102">
    <property type="term" value="C:PRC1 complex"/>
    <property type="evidence" value="ECO:0007669"/>
    <property type="project" value="InterPro"/>
</dbReference>
<dbReference type="SUPFAM" id="SSF46689">
    <property type="entry name" value="Homeodomain-like"/>
    <property type="match status" value="2"/>
</dbReference>
<dbReference type="InterPro" id="IPR036388">
    <property type="entry name" value="WH-like_DNA-bd_sf"/>
</dbReference>